<dbReference type="EMBL" id="UZAK01047280">
    <property type="protein sequence ID" value="VDP76376.1"/>
    <property type="molecule type" value="Genomic_DNA"/>
</dbReference>
<dbReference type="AlphaFoldDB" id="A0A183L328"/>
<protein>
    <submittedName>
        <fullName evidence="1 3">Uncharacterized protein</fullName>
    </submittedName>
</protein>
<sequence length="37" mass="4227">MISAGFLLSSSKHVDSKSRIKNQRKLFVRLFCANESK</sequence>
<dbReference type="WBParaSite" id="SCUD_0002173701-mRNA-1">
    <property type="protein sequence ID" value="SCUD_0002173701-mRNA-1"/>
    <property type="gene ID" value="SCUD_0002173701"/>
</dbReference>
<evidence type="ECO:0000313" key="1">
    <source>
        <dbReference type="EMBL" id="VDP76376.1"/>
    </source>
</evidence>
<evidence type="ECO:0000313" key="2">
    <source>
        <dbReference type="Proteomes" id="UP000279833"/>
    </source>
</evidence>
<dbReference type="Proteomes" id="UP000279833">
    <property type="component" value="Unassembled WGS sequence"/>
</dbReference>
<proteinExistence type="predicted"/>
<reference evidence="1 2" key="2">
    <citation type="submission" date="2018-11" db="EMBL/GenBank/DDBJ databases">
        <authorList>
            <consortium name="Pathogen Informatics"/>
        </authorList>
    </citation>
    <scope>NUCLEOTIDE SEQUENCE [LARGE SCALE GENOMIC DNA]</scope>
    <source>
        <strain evidence="1">Dakar</strain>
        <strain evidence="2">Dakar, Senegal</strain>
    </source>
</reference>
<keyword evidence="2" id="KW-1185">Reference proteome</keyword>
<gene>
    <name evidence="1" type="ORF">SCUD_LOCUS21734</name>
</gene>
<evidence type="ECO:0000313" key="3">
    <source>
        <dbReference type="WBParaSite" id="SCUD_0002173701-mRNA-1"/>
    </source>
</evidence>
<reference evidence="3" key="1">
    <citation type="submission" date="2016-06" db="UniProtKB">
        <authorList>
            <consortium name="WormBaseParasite"/>
        </authorList>
    </citation>
    <scope>IDENTIFICATION</scope>
</reference>
<accession>A0A183L328</accession>
<name>A0A183L328_9TREM</name>
<organism evidence="3">
    <name type="scientific">Schistosoma curassoni</name>
    <dbReference type="NCBI Taxonomy" id="6186"/>
    <lineage>
        <taxon>Eukaryota</taxon>
        <taxon>Metazoa</taxon>
        <taxon>Spiralia</taxon>
        <taxon>Lophotrochozoa</taxon>
        <taxon>Platyhelminthes</taxon>
        <taxon>Trematoda</taxon>
        <taxon>Digenea</taxon>
        <taxon>Strigeidida</taxon>
        <taxon>Schistosomatoidea</taxon>
        <taxon>Schistosomatidae</taxon>
        <taxon>Schistosoma</taxon>
    </lineage>
</organism>